<name>A0A448IIQ6_MYCAU</name>
<reference evidence="1 2" key="1">
    <citation type="submission" date="2018-12" db="EMBL/GenBank/DDBJ databases">
        <authorList>
            <consortium name="Pathogen Informatics"/>
        </authorList>
    </citation>
    <scope>NUCLEOTIDE SEQUENCE [LARGE SCALE GENOMIC DNA]</scope>
    <source>
        <strain evidence="1 2">NCTC10437</strain>
    </source>
</reference>
<proteinExistence type="predicted"/>
<dbReference type="KEGG" id="mauu:NCTC10437_01400"/>
<dbReference type="AlphaFoldDB" id="A0A448IIQ6"/>
<evidence type="ECO:0000313" key="1">
    <source>
        <dbReference type="EMBL" id="VEG52320.1"/>
    </source>
</evidence>
<dbReference type="EMBL" id="LR134356">
    <property type="protein sequence ID" value="VEG52320.1"/>
    <property type="molecule type" value="Genomic_DNA"/>
</dbReference>
<accession>A0A448IIQ6</accession>
<protein>
    <submittedName>
        <fullName evidence="1">Uncharacterized protein</fullName>
    </submittedName>
</protein>
<sequence length="456" mass="50323">MHAPPRMQSKWRACQDRGLVLSNNPHRLTWCLLPMLNYLLSIEPLNPSSLIRKLEAGAKWAPLPYKTPTLVRVDDGIAIWTQTNDERAIHPVIEGSRLSPLPFGRSFHVPSLSLVHSDGVRSARDELQSLIASPTGAPSLDDTTKAVLFGWINRMTPGVLDLIRRYEDLDWSSIRYVLTASHASYMVRPLLLVAESHDVPIISIPHAPHSNWDLDLPVAYPALRGPAEAAEFVQRFALNRDDLTVIGNPSSDVLRNPTPRITSDAPGVVALSMLPTEVIAASLRLLSDAGLSDVCVAPHPRTNLRTLQRYLPAGWRVHEGGRTLELLKTGPRFVIQFSSGVAWESTALGLPTAEFVTSMSARSGQFSFLEDHSIYPRIRSVDDARAFLDSVTRNEVDREKLRAHALRWCPVDGADAVAKTRNLLTLATRGKRPKRVLDGWAGEGPSWTVSGFPPTG</sequence>
<dbReference type="Proteomes" id="UP000279306">
    <property type="component" value="Chromosome"/>
</dbReference>
<evidence type="ECO:0000313" key="2">
    <source>
        <dbReference type="Proteomes" id="UP000279306"/>
    </source>
</evidence>
<keyword evidence="2" id="KW-1185">Reference proteome</keyword>
<organism evidence="1 2">
    <name type="scientific">Mycolicibacterium aurum</name>
    <name type="common">Mycobacterium aurum</name>
    <dbReference type="NCBI Taxonomy" id="1791"/>
    <lineage>
        <taxon>Bacteria</taxon>
        <taxon>Bacillati</taxon>
        <taxon>Actinomycetota</taxon>
        <taxon>Actinomycetes</taxon>
        <taxon>Mycobacteriales</taxon>
        <taxon>Mycobacteriaceae</taxon>
        <taxon>Mycolicibacterium</taxon>
    </lineage>
</organism>
<gene>
    <name evidence="1" type="ORF">NCTC10437_01400</name>
</gene>